<name>A0AAW1KIQ7_POPJA</name>
<keyword evidence="3 8" id="KW-0349">Heme</keyword>
<evidence type="ECO:0000256" key="10">
    <source>
        <dbReference type="SAM" id="Coils"/>
    </source>
</evidence>
<protein>
    <submittedName>
        <fullName evidence="11">Cytochrome P450</fullName>
    </submittedName>
</protein>
<dbReference type="PROSITE" id="PS00086">
    <property type="entry name" value="CYTOCHROME_P450"/>
    <property type="match status" value="1"/>
</dbReference>
<evidence type="ECO:0000256" key="6">
    <source>
        <dbReference type="ARBA" id="ARBA00023004"/>
    </source>
</evidence>
<accession>A0AAW1KIQ7</accession>
<evidence type="ECO:0000256" key="1">
    <source>
        <dbReference type="ARBA" id="ARBA00001971"/>
    </source>
</evidence>
<keyword evidence="10" id="KW-0175">Coiled coil</keyword>
<evidence type="ECO:0000256" key="4">
    <source>
        <dbReference type="ARBA" id="ARBA00022723"/>
    </source>
</evidence>
<keyword evidence="6 8" id="KW-0408">Iron</keyword>
<dbReference type="PANTHER" id="PTHR24279:SF120">
    <property type="entry name" value="CYTOCHROME P450"/>
    <property type="match status" value="1"/>
</dbReference>
<dbReference type="Gene3D" id="1.10.630.10">
    <property type="entry name" value="Cytochrome P450"/>
    <property type="match status" value="1"/>
</dbReference>
<keyword evidence="12" id="KW-1185">Reference proteome</keyword>
<dbReference type="GO" id="GO:0016705">
    <property type="term" value="F:oxidoreductase activity, acting on paired donors, with incorporation or reduction of molecular oxygen"/>
    <property type="evidence" value="ECO:0007669"/>
    <property type="project" value="InterPro"/>
</dbReference>
<dbReference type="GO" id="GO:0004497">
    <property type="term" value="F:monooxygenase activity"/>
    <property type="evidence" value="ECO:0007669"/>
    <property type="project" value="UniProtKB-KW"/>
</dbReference>
<dbReference type="GO" id="GO:0020037">
    <property type="term" value="F:heme binding"/>
    <property type="evidence" value="ECO:0007669"/>
    <property type="project" value="InterPro"/>
</dbReference>
<keyword evidence="7 9" id="KW-0503">Monooxygenase</keyword>
<dbReference type="AlphaFoldDB" id="A0AAW1KIQ7"/>
<comment type="cofactor">
    <cofactor evidence="1 8">
        <name>heme</name>
        <dbReference type="ChEBI" id="CHEBI:30413"/>
    </cofactor>
</comment>
<evidence type="ECO:0000256" key="2">
    <source>
        <dbReference type="ARBA" id="ARBA00010617"/>
    </source>
</evidence>
<evidence type="ECO:0000313" key="11">
    <source>
        <dbReference type="EMBL" id="KAK9718152.1"/>
    </source>
</evidence>
<evidence type="ECO:0000256" key="5">
    <source>
        <dbReference type="ARBA" id="ARBA00023002"/>
    </source>
</evidence>
<dbReference type="InterPro" id="IPR001128">
    <property type="entry name" value="Cyt_P450"/>
</dbReference>
<reference evidence="11 12" key="1">
    <citation type="journal article" date="2024" name="BMC Genomics">
        <title>De novo assembly and annotation of Popillia japonica's genome with initial clues to its potential as an invasive pest.</title>
        <authorList>
            <person name="Cucini C."/>
            <person name="Boschi S."/>
            <person name="Funari R."/>
            <person name="Cardaioli E."/>
            <person name="Iannotti N."/>
            <person name="Marturano G."/>
            <person name="Paoli F."/>
            <person name="Bruttini M."/>
            <person name="Carapelli A."/>
            <person name="Frati F."/>
            <person name="Nardi F."/>
        </authorList>
    </citation>
    <scope>NUCLEOTIDE SEQUENCE [LARGE SCALE GENOMIC DNA]</scope>
    <source>
        <strain evidence="11">DMR45628</strain>
    </source>
</reference>
<evidence type="ECO:0000256" key="3">
    <source>
        <dbReference type="ARBA" id="ARBA00022617"/>
    </source>
</evidence>
<dbReference type="PRINTS" id="PR00463">
    <property type="entry name" value="EP450I"/>
</dbReference>
<keyword evidence="4 8" id="KW-0479">Metal-binding</keyword>
<comment type="similarity">
    <text evidence="2 9">Belongs to the cytochrome P450 family.</text>
</comment>
<evidence type="ECO:0000256" key="9">
    <source>
        <dbReference type="RuleBase" id="RU000461"/>
    </source>
</evidence>
<feature type="binding site" description="axial binding residue" evidence="8">
    <location>
        <position position="432"/>
    </location>
    <ligand>
        <name>heme</name>
        <dbReference type="ChEBI" id="CHEBI:30413"/>
    </ligand>
    <ligandPart>
        <name>Fe</name>
        <dbReference type="ChEBI" id="CHEBI:18248"/>
    </ligandPart>
</feature>
<organism evidence="11 12">
    <name type="scientific">Popillia japonica</name>
    <name type="common">Japanese beetle</name>
    <dbReference type="NCBI Taxonomy" id="7064"/>
    <lineage>
        <taxon>Eukaryota</taxon>
        <taxon>Metazoa</taxon>
        <taxon>Ecdysozoa</taxon>
        <taxon>Arthropoda</taxon>
        <taxon>Hexapoda</taxon>
        <taxon>Insecta</taxon>
        <taxon>Pterygota</taxon>
        <taxon>Neoptera</taxon>
        <taxon>Endopterygota</taxon>
        <taxon>Coleoptera</taxon>
        <taxon>Polyphaga</taxon>
        <taxon>Scarabaeiformia</taxon>
        <taxon>Scarabaeidae</taxon>
        <taxon>Rutelinae</taxon>
        <taxon>Popillia</taxon>
    </lineage>
</organism>
<dbReference type="CDD" id="cd11054">
    <property type="entry name" value="CYP24A1-like"/>
    <property type="match status" value="1"/>
</dbReference>
<keyword evidence="5 9" id="KW-0560">Oxidoreductase</keyword>
<dbReference type="PANTHER" id="PTHR24279">
    <property type="entry name" value="CYTOCHROME P450"/>
    <property type="match status" value="1"/>
</dbReference>
<feature type="coiled-coil region" evidence="10">
    <location>
        <begin position="45"/>
        <end position="72"/>
    </location>
</feature>
<dbReference type="InterPro" id="IPR017972">
    <property type="entry name" value="Cyt_P450_CS"/>
</dbReference>
<dbReference type="PRINTS" id="PR00385">
    <property type="entry name" value="P450"/>
</dbReference>
<sequence length="505" mass="57873">MRLYSTITANNNINKLKRFEDIPTLKQLPIIGHSYLFFPGAKYQLERLTEAVEDISAKLERLTEAVEDISAKLGPIFKLKLGGANIIITTDADYTEALVRHEGKYPIRPTFPALLHYRRLNYGSVGVVPGNGEEWYKYRQGVLPLLKTNLVRSYISKHEKIADNFVRYIDENRNECLILEDIFTHLLKYTIEAISVVSPGHHFQCLSSRNAQDVDDIIAASIDFMDGLYKTFTGLPIWKYYKNEGYRKLETSHQTIHKILENHLKNLSTQTLENLQNANPYMNSLLKNPTYNWNDKLMLTMEVFLGGIDATATTIAVTLHHLAHNKKVQNLARNECTQDDTRLPYLKACVKESLRICPTGGASSRVTITDTNIAGYLIPKHTLVAAFSSVTSNKPEYFDEPDVYRPERWLRDSNCNVHPFASVPFGFGPRMCPGRRIAEQEIVVLLKKILTSYELKPIDGDRQKLGMVYRMNRIPDRKINIKRIKTNRWRQTEIRNGIQDEPNTG</sequence>
<dbReference type="InterPro" id="IPR050479">
    <property type="entry name" value="CYP11_CYP27_families"/>
</dbReference>
<dbReference type="Pfam" id="PF00067">
    <property type="entry name" value="p450"/>
    <property type="match status" value="1"/>
</dbReference>
<dbReference type="InterPro" id="IPR002401">
    <property type="entry name" value="Cyt_P450_E_grp-I"/>
</dbReference>
<dbReference type="InterPro" id="IPR036396">
    <property type="entry name" value="Cyt_P450_sf"/>
</dbReference>
<comment type="caution">
    <text evidence="11">The sequence shown here is derived from an EMBL/GenBank/DDBJ whole genome shotgun (WGS) entry which is preliminary data.</text>
</comment>
<dbReference type="Proteomes" id="UP001458880">
    <property type="component" value="Unassembled WGS sequence"/>
</dbReference>
<dbReference type="EMBL" id="JASPKY010000231">
    <property type="protein sequence ID" value="KAK9718152.1"/>
    <property type="molecule type" value="Genomic_DNA"/>
</dbReference>
<gene>
    <name evidence="11" type="ORF">QE152_g23346</name>
</gene>
<dbReference type="SUPFAM" id="SSF48264">
    <property type="entry name" value="Cytochrome P450"/>
    <property type="match status" value="1"/>
</dbReference>
<dbReference type="GO" id="GO:0005506">
    <property type="term" value="F:iron ion binding"/>
    <property type="evidence" value="ECO:0007669"/>
    <property type="project" value="InterPro"/>
</dbReference>
<evidence type="ECO:0000256" key="7">
    <source>
        <dbReference type="ARBA" id="ARBA00023033"/>
    </source>
</evidence>
<evidence type="ECO:0000256" key="8">
    <source>
        <dbReference type="PIRSR" id="PIRSR602401-1"/>
    </source>
</evidence>
<proteinExistence type="inferred from homology"/>
<evidence type="ECO:0000313" key="12">
    <source>
        <dbReference type="Proteomes" id="UP001458880"/>
    </source>
</evidence>